<reference evidence="1 2" key="1">
    <citation type="journal article" date="2021" name="Commun. Biol.">
        <title>The genome of Shorea leprosula (Dipterocarpaceae) highlights the ecological relevance of drought in aseasonal tropical rainforests.</title>
        <authorList>
            <person name="Ng K.K.S."/>
            <person name="Kobayashi M.J."/>
            <person name="Fawcett J.A."/>
            <person name="Hatakeyama M."/>
            <person name="Paape T."/>
            <person name="Ng C.H."/>
            <person name="Ang C.C."/>
            <person name="Tnah L.H."/>
            <person name="Lee C.T."/>
            <person name="Nishiyama T."/>
            <person name="Sese J."/>
            <person name="O'Brien M.J."/>
            <person name="Copetti D."/>
            <person name="Mohd Noor M.I."/>
            <person name="Ong R.C."/>
            <person name="Putra M."/>
            <person name="Sireger I.Z."/>
            <person name="Indrioko S."/>
            <person name="Kosugi Y."/>
            <person name="Izuno A."/>
            <person name="Isagi Y."/>
            <person name="Lee S.L."/>
            <person name="Shimizu K.K."/>
        </authorList>
    </citation>
    <scope>NUCLEOTIDE SEQUENCE [LARGE SCALE GENOMIC DNA]</scope>
    <source>
        <strain evidence="1">214</strain>
    </source>
</reference>
<gene>
    <name evidence="1" type="ORF">SLEP1_g53854</name>
</gene>
<evidence type="ECO:0000313" key="1">
    <source>
        <dbReference type="EMBL" id="GKV46894.1"/>
    </source>
</evidence>
<evidence type="ECO:0000313" key="2">
    <source>
        <dbReference type="Proteomes" id="UP001054252"/>
    </source>
</evidence>
<protein>
    <submittedName>
        <fullName evidence="1">Uncharacterized protein</fullName>
    </submittedName>
</protein>
<proteinExistence type="predicted"/>
<name>A0AAV5MB15_9ROSI</name>
<comment type="caution">
    <text evidence="1">The sequence shown here is derived from an EMBL/GenBank/DDBJ whole genome shotgun (WGS) entry which is preliminary data.</text>
</comment>
<keyword evidence="2" id="KW-1185">Reference proteome</keyword>
<accession>A0AAV5MB15</accession>
<dbReference type="AlphaFoldDB" id="A0AAV5MB15"/>
<dbReference type="EMBL" id="BPVZ01000218">
    <property type="protein sequence ID" value="GKV46894.1"/>
    <property type="molecule type" value="Genomic_DNA"/>
</dbReference>
<dbReference type="Proteomes" id="UP001054252">
    <property type="component" value="Unassembled WGS sequence"/>
</dbReference>
<sequence>MFSPCWLRDSLTLWQQVCLKNWPLGISLYKDEINGGYMNVYYLPVPQ</sequence>
<organism evidence="1 2">
    <name type="scientific">Rubroshorea leprosula</name>
    <dbReference type="NCBI Taxonomy" id="152421"/>
    <lineage>
        <taxon>Eukaryota</taxon>
        <taxon>Viridiplantae</taxon>
        <taxon>Streptophyta</taxon>
        <taxon>Embryophyta</taxon>
        <taxon>Tracheophyta</taxon>
        <taxon>Spermatophyta</taxon>
        <taxon>Magnoliopsida</taxon>
        <taxon>eudicotyledons</taxon>
        <taxon>Gunneridae</taxon>
        <taxon>Pentapetalae</taxon>
        <taxon>rosids</taxon>
        <taxon>malvids</taxon>
        <taxon>Malvales</taxon>
        <taxon>Dipterocarpaceae</taxon>
        <taxon>Rubroshorea</taxon>
    </lineage>
</organism>